<dbReference type="Proteomes" id="UP000486903">
    <property type="component" value="Unassembled WGS sequence"/>
</dbReference>
<gene>
    <name evidence="2" type="ORF">FDG31_13105</name>
</gene>
<keyword evidence="2" id="KW-0547">Nucleotide-binding</keyword>
<name>A0A6B4JQU0_CLOBO</name>
<organism evidence="2 3">
    <name type="scientific">Clostridium botulinum</name>
    <dbReference type="NCBI Taxonomy" id="1491"/>
    <lineage>
        <taxon>Bacteria</taxon>
        <taxon>Bacillati</taxon>
        <taxon>Bacillota</taxon>
        <taxon>Clostridia</taxon>
        <taxon>Eubacteriales</taxon>
        <taxon>Clostridiaceae</taxon>
        <taxon>Clostridium</taxon>
    </lineage>
</organism>
<sequence>MKDVKNKEVINILKGECERANYKKQEIDEYKNNPFIEALPNIFSEEDVEEKFTLFPQISHKDRIKASNIRYHIIKRAKNFIQPLPIHFILERRLSALIRRGYLARNPIDKAFLERLEILNELRSEIADNKVINERMSHIRSTADSLAVIGISGIGKTTAIERLLLMYPQIIKHEEYEGQYFSRTQIVWLKIDCPYDGSLATLCKSFFKAIDDLLGTRYLEKFGYANRITSTMMLHMTTLASMYGIGVLVIDEIQHLLNAKNDMEEMLNFFVTLSNTVGIPTVLIGTSKAQQVFKGNFRQARRAASEGSIMWDRMSKDSEEWTFFLETLWDFRCLQEETKLSKEIKEAFYDECQGITSVAVNLYILAQERALAKGKEKISVGVIRDTAKDDLYMIQPMIKALRNNDISEIIKYEDISINLDDIAINYKSDMELNGRVKEAFNERKKSIELMRRSTVENLIFDLKSMDLFENLDDVDIKKICDKTVSEASVNEEYSRLKILVLQKALEQEEKEKQSRDKIEKIETKNQGLIALYEKARNDNVHPYDVLKKNGYIKNPIDEFLNVK</sequence>
<dbReference type="EMBL" id="SXFB01000010">
    <property type="protein sequence ID" value="NFV27091.1"/>
    <property type="molecule type" value="Genomic_DNA"/>
</dbReference>
<evidence type="ECO:0000259" key="1">
    <source>
        <dbReference type="Pfam" id="PF13401"/>
    </source>
</evidence>
<protein>
    <submittedName>
        <fullName evidence="2">ATP-binding protein</fullName>
    </submittedName>
</protein>
<comment type="caution">
    <text evidence="2">The sequence shown here is derived from an EMBL/GenBank/DDBJ whole genome shotgun (WGS) entry which is preliminary data.</text>
</comment>
<dbReference type="Gene3D" id="3.40.50.300">
    <property type="entry name" value="P-loop containing nucleotide triphosphate hydrolases"/>
    <property type="match status" value="1"/>
</dbReference>
<evidence type="ECO:0000313" key="2">
    <source>
        <dbReference type="EMBL" id="NFV27091.1"/>
    </source>
</evidence>
<dbReference type="RefSeq" id="WP_035781469.1">
    <property type="nucleotide sequence ID" value="NZ_JACBBA010000007.1"/>
</dbReference>
<dbReference type="InterPro" id="IPR027417">
    <property type="entry name" value="P-loop_NTPase"/>
</dbReference>
<evidence type="ECO:0000313" key="3">
    <source>
        <dbReference type="Proteomes" id="UP000486903"/>
    </source>
</evidence>
<dbReference type="InterPro" id="IPR049945">
    <property type="entry name" value="AAA_22"/>
</dbReference>
<proteinExistence type="predicted"/>
<dbReference type="GO" id="GO:0005524">
    <property type="term" value="F:ATP binding"/>
    <property type="evidence" value="ECO:0007669"/>
    <property type="project" value="UniProtKB-KW"/>
</dbReference>
<dbReference type="Pfam" id="PF13401">
    <property type="entry name" value="AAA_22"/>
    <property type="match status" value="1"/>
</dbReference>
<reference evidence="2 3" key="1">
    <citation type="submission" date="2019-04" db="EMBL/GenBank/DDBJ databases">
        <title>Genome sequencing of Clostridium botulinum Groups I-IV and Clostridium butyricum.</title>
        <authorList>
            <person name="Brunt J."/>
            <person name="Van Vliet A.H.M."/>
            <person name="Stringer S.C."/>
            <person name="Carter A.T."/>
            <person name="Peck M.W."/>
        </authorList>
    </citation>
    <scope>NUCLEOTIDE SEQUENCE [LARGE SCALE GENOMIC DNA]</scope>
    <source>
        <strain evidence="2 3">BL81</strain>
    </source>
</reference>
<feature type="domain" description="ORC1/DEAH AAA+ ATPase" evidence="1">
    <location>
        <begin position="140"/>
        <end position="293"/>
    </location>
</feature>
<dbReference type="AlphaFoldDB" id="A0A6B4JQU0"/>
<accession>A0A6B4JQU0</accession>
<dbReference type="GO" id="GO:0016887">
    <property type="term" value="F:ATP hydrolysis activity"/>
    <property type="evidence" value="ECO:0007669"/>
    <property type="project" value="InterPro"/>
</dbReference>
<keyword evidence="2" id="KW-0067">ATP-binding</keyword>
<dbReference type="SUPFAM" id="SSF52540">
    <property type="entry name" value="P-loop containing nucleoside triphosphate hydrolases"/>
    <property type="match status" value="1"/>
</dbReference>